<dbReference type="InterPro" id="IPR045864">
    <property type="entry name" value="aa-tRNA-synth_II/BPL/LPL"/>
</dbReference>
<evidence type="ECO:0000256" key="1">
    <source>
        <dbReference type="ARBA" id="ARBA00004821"/>
    </source>
</evidence>
<feature type="binding site" evidence="5">
    <location>
        <begin position="221"/>
        <end position="223"/>
    </location>
    <ligand>
        <name>substrate</name>
    </ligand>
</feature>
<dbReference type="NCBIfam" id="NF010925">
    <property type="entry name" value="PRK14345.1"/>
    <property type="match status" value="1"/>
</dbReference>
<evidence type="ECO:0000256" key="4">
    <source>
        <dbReference type="ARBA" id="ARBA00024732"/>
    </source>
</evidence>
<feature type="binding site" evidence="5">
    <location>
        <begin position="234"/>
        <end position="236"/>
    </location>
    <ligand>
        <name>substrate</name>
    </ligand>
</feature>
<dbReference type="Gene3D" id="3.30.930.10">
    <property type="entry name" value="Bira Bifunctional Protein, Domain 2"/>
    <property type="match status" value="1"/>
</dbReference>
<evidence type="ECO:0000256" key="5">
    <source>
        <dbReference type="HAMAP-Rule" id="MF_00013"/>
    </source>
</evidence>
<feature type="region of interest" description="Disordered" evidence="6">
    <location>
        <begin position="292"/>
        <end position="353"/>
    </location>
</feature>
<comment type="pathway">
    <text evidence="1 5">Protein modification; protein lipoylation via endogenous pathway; protein N(6)-(lipoyl)lysine from octanoyl-[acyl-carrier-protein]: step 1/2.</text>
</comment>
<feature type="site" description="Lowers pKa of active site Cys" evidence="5">
    <location>
        <position position="218"/>
    </location>
</feature>
<organism evidence="8 9">
    <name type="scientific">Streptomyces hebeiensis</name>
    <dbReference type="NCBI Taxonomy" id="229486"/>
    <lineage>
        <taxon>Bacteria</taxon>
        <taxon>Bacillati</taxon>
        <taxon>Actinomycetota</taxon>
        <taxon>Actinomycetes</taxon>
        <taxon>Kitasatosporales</taxon>
        <taxon>Streptomycetaceae</taxon>
        <taxon>Streptomyces</taxon>
    </lineage>
</organism>
<feature type="compositionally biased region" description="Low complexity" evidence="6">
    <location>
        <begin position="315"/>
        <end position="336"/>
    </location>
</feature>
<dbReference type="SUPFAM" id="SSF55681">
    <property type="entry name" value="Class II aaRS and biotin synthetases"/>
    <property type="match status" value="1"/>
</dbReference>
<dbReference type="CDD" id="cd16444">
    <property type="entry name" value="LipB"/>
    <property type="match status" value="1"/>
</dbReference>
<feature type="compositionally biased region" description="Acidic residues" evidence="6">
    <location>
        <begin position="1"/>
        <end position="10"/>
    </location>
</feature>
<comment type="miscellaneous">
    <text evidence="5">In the reaction, the free carboxyl group of octanoic acid is attached via an amide linkage to the epsilon-amino group of a specific lysine residue of lipoyl domains of lipoate-dependent enzymes.</text>
</comment>
<dbReference type="EC" id="2.3.1.181" evidence="5"/>
<dbReference type="EMBL" id="BAAAKV010000024">
    <property type="protein sequence ID" value="GAA1170514.1"/>
    <property type="molecule type" value="Genomic_DNA"/>
</dbReference>
<proteinExistence type="inferred from homology"/>
<evidence type="ECO:0000313" key="8">
    <source>
        <dbReference type="EMBL" id="GAA1170514.1"/>
    </source>
</evidence>
<comment type="caution">
    <text evidence="8">The sequence shown here is derived from an EMBL/GenBank/DDBJ whole genome shotgun (WGS) entry which is preliminary data.</text>
</comment>
<dbReference type="InterPro" id="IPR020605">
    <property type="entry name" value="Octanoyltransferase_CS"/>
</dbReference>
<feature type="region of interest" description="Disordered" evidence="6">
    <location>
        <begin position="1"/>
        <end position="35"/>
    </location>
</feature>
<feature type="binding site" evidence="5">
    <location>
        <begin position="110"/>
        <end position="117"/>
    </location>
    <ligand>
        <name>substrate</name>
    </ligand>
</feature>
<dbReference type="InterPro" id="IPR000544">
    <property type="entry name" value="Octanoyltransferase"/>
</dbReference>
<dbReference type="PANTHER" id="PTHR10993:SF7">
    <property type="entry name" value="LIPOYLTRANSFERASE 2, MITOCHONDRIAL-RELATED"/>
    <property type="match status" value="1"/>
</dbReference>
<comment type="function">
    <text evidence="4 5">Catalyzes the transfer of endogenously produced octanoic acid from octanoyl-acyl-carrier-protein onto the lipoyl domains of lipoate-dependent enzymes. Lipoyl-ACP can also act as a substrate although octanoyl-ACP is likely to be the physiological substrate.</text>
</comment>
<accession>A0ABN1UUI6</accession>
<evidence type="ECO:0000259" key="7">
    <source>
        <dbReference type="PROSITE" id="PS51733"/>
    </source>
</evidence>
<comment type="catalytic activity">
    <reaction evidence="5">
        <text>octanoyl-[ACP] + L-lysyl-[protein] = N(6)-octanoyl-L-lysyl-[protein] + holo-[ACP] + H(+)</text>
        <dbReference type="Rhea" id="RHEA:17665"/>
        <dbReference type="Rhea" id="RHEA-COMP:9636"/>
        <dbReference type="Rhea" id="RHEA-COMP:9685"/>
        <dbReference type="Rhea" id="RHEA-COMP:9752"/>
        <dbReference type="Rhea" id="RHEA-COMP:9928"/>
        <dbReference type="ChEBI" id="CHEBI:15378"/>
        <dbReference type="ChEBI" id="CHEBI:29969"/>
        <dbReference type="ChEBI" id="CHEBI:64479"/>
        <dbReference type="ChEBI" id="CHEBI:78463"/>
        <dbReference type="ChEBI" id="CHEBI:78809"/>
        <dbReference type="EC" id="2.3.1.181"/>
    </reaction>
</comment>
<dbReference type="HAMAP" id="MF_00013">
    <property type="entry name" value="LipB"/>
    <property type="match status" value="1"/>
</dbReference>
<feature type="compositionally biased region" description="Basic and acidic residues" evidence="6">
    <location>
        <begin position="292"/>
        <end position="307"/>
    </location>
</feature>
<gene>
    <name evidence="5" type="primary">lipB</name>
    <name evidence="8" type="ORF">GCM10009654_29670</name>
</gene>
<feature type="active site" description="Acyl-thioester intermediate" evidence="5">
    <location>
        <position position="252"/>
    </location>
</feature>
<keyword evidence="9" id="KW-1185">Reference proteome</keyword>
<protein>
    <recommendedName>
        <fullName evidence="5">Octanoyltransferase</fullName>
        <ecNumber evidence="5">2.3.1.181</ecNumber>
    </recommendedName>
    <alternativeName>
        <fullName evidence="5">Lipoate-protein ligase B</fullName>
    </alternativeName>
    <alternativeName>
        <fullName evidence="5">Lipoyl/octanoyl transferase</fullName>
    </alternativeName>
    <alternativeName>
        <fullName evidence="5">Octanoyl-[acyl-carrier-protein]-protein N-octanoyltransferase</fullName>
    </alternativeName>
</protein>
<reference evidence="8 9" key="1">
    <citation type="journal article" date="2019" name="Int. J. Syst. Evol. Microbiol.">
        <title>The Global Catalogue of Microorganisms (GCM) 10K type strain sequencing project: providing services to taxonomists for standard genome sequencing and annotation.</title>
        <authorList>
            <consortium name="The Broad Institute Genomics Platform"/>
            <consortium name="The Broad Institute Genome Sequencing Center for Infectious Disease"/>
            <person name="Wu L."/>
            <person name="Ma J."/>
        </authorList>
    </citation>
    <scope>NUCLEOTIDE SEQUENCE [LARGE SCALE GENOMIC DNA]</scope>
    <source>
        <strain evidence="8 9">JCM 12696</strain>
    </source>
</reference>
<dbReference type="Pfam" id="PF21948">
    <property type="entry name" value="LplA-B_cat"/>
    <property type="match status" value="1"/>
</dbReference>
<dbReference type="PROSITE" id="PS51733">
    <property type="entry name" value="BPL_LPL_CATALYTIC"/>
    <property type="match status" value="1"/>
</dbReference>
<evidence type="ECO:0000256" key="3">
    <source>
        <dbReference type="ARBA" id="ARBA00023315"/>
    </source>
</evidence>
<dbReference type="PROSITE" id="PS01313">
    <property type="entry name" value="LIPB"/>
    <property type="match status" value="1"/>
</dbReference>
<keyword evidence="3 5" id="KW-0012">Acyltransferase</keyword>
<dbReference type="PANTHER" id="PTHR10993">
    <property type="entry name" value="OCTANOYLTRANSFERASE"/>
    <property type="match status" value="1"/>
</dbReference>
<feature type="domain" description="BPL/LPL catalytic" evidence="7">
    <location>
        <begin position="72"/>
        <end position="291"/>
    </location>
</feature>
<dbReference type="InterPro" id="IPR004143">
    <property type="entry name" value="BPL_LPL_catalytic"/>
</dbReference>
<comment type="subcellular location">
    <subcellularLocation>
        <location evidence="5">Cytoplasm</location>
    </subcellularLocation>
</comment>
<evidence type="ECO:0000256" key="2">
    <source>
        <dbReference type="ARBA" id="ARBA00022679"/>
    </source>
</evidence>
<keyword evidence="2 5" id="KW-0808">Transferase</keyword>
<name>A0ABN1UUI6_9ACTN</name>
<dbReference type="Proteomes" id="UP001501371">
    <property type="component" value="Unassembled WGS sequence"/>
</dbReference>
<evidence type="ECO:0000256" key="6">
    <source>
        <dbReference type="SAM" id="MobiDB-lite"/>
    </source>
</evidence>
<keyword evidence="5" id="KW-0963">Cytoplasm</keyword>
<evidence type="ECO:0000313" key="9">
    <source>
        <dbReference type="Proteomes" id="UP001501371"/>
    </source>
</evidence>
<comment type="similarity">
    <text evidence="5">Belongs to the LipB family.</text>
</comment>
<sequence length="353" mass="37725">MSEPREDEPANESATGPATGPVVKPAGESVGGVADRPATGLRYVHLGFGEEAVDYQEAWQEQRRVHAARFAGEIPDTCLLLEHPAVYTAGRRTQDSERPLDGTPVVDVDRGGKITWHGPGQLVGYPIVKLPRPVDVVAHVRRLEEALIRTAAEFGLETTRVEGRSGVWVLGDPVDRRPAPAGLSLDFDPRLADEEFDPRLNGPEYAPSNAGQRREDRKLAAIGIRVAKGVTMHGFALNVNPDNTWFDRIVPCGIRDAGVASLSEELGREITIAEVLPVVERHLREVLEGADPKPREIVREAPRERSEGPAGAGHSPTSPAVSTPPARSAPAPGAGSEDSSGPGRAVGDLRATA</sequence>